<name>A0A317D4D0_9ACTN</name>
<reference evidence="2 3" key="1">
    <citation type="submission" date="2018-05" db="EMBL/GenBank/DDBJ databases">
        <title>Micromonospora atacamensis sp. nov., a novel actinobacteria isolated from high altitude Atacama Desert soil.</title>
        <authorList>
            <person name="Carro L."/>
            <person name="Golinska P."/>
            <person name="Klenk H.-P."/>
            <person name="Goodfellow M."/>
        </authorList>
    </citation>
    <scope>NUCLEOTIDE SEQUENCE [LARGE SCALE GENOMIC DNA]</scope>
    <source>
        <strain evidence="2 3">5R2A7</strain>
    </source>
</reference>
<dbReference type="InterPro" id="IPR046211">
    <property type="entry name" value="DUF6244"/>
</dbReference>
<protein>
    <submittedName>
        <fullName evidence="2">Uncharacterized protein</fullName>
    </submittedName>
</protein>
<feature type="coiled-coil region" evidence="1">
    <location>
        <begin position="6"/>
        <end position="40"/>
    </location>
</feature>
<comment type="caution">
    <text evidence="2">The sequence shown here is derived from an EMBL/GenBank/DDBJ whole genome shotgun (WGS) entry which is preliminary data.</text>
</comment>
<dbReference type="Proteomes" id="UP000245410">
    <property type="component" value="Unassembled WGS sequence"/>
</dbReference>
<dbReference type="Pfam" id="PF19757">
    <property type="entry name" value="DUF6244"/>
    <property type="match status" value="1"/>
</dbReference>
<accession>A0A317D4D0</accession>
<proteinExistence type="predicted"/>
<evidence type="ECO:0000313" key="3">
    <source>
        <dbReference type="Proteomes" id="UP000245410"/>
    </source>
</evidence>
<evidence type="ECO:0000256" key="1">
    <source>
        <dbReference type="SAM" id="Coils"/>
    </source>
</evidence>
<keyword evidence="3" id="KW-1185">Reference proteome</keyword>
<keyword evidence="1" id="KW-0175">Coiled coil</keyword>
<organism evidence="2 3">
    <name type="scientific">Micromonospora acroterricola</name>
    <dbReference type="NCBI Taxonomy" id="2202421"/>
    <lineage>
        <taxon>Bacteria</taxon>
        <taxon>Bacillati</taxon>
        <taxon>Actinomycetota</taxon>
        <taxon>Actinomycetes</taxon>
        <taxon>Micromonosporales</taxon>
        <taxon>Micromonosporaceae</taxon>
        <taxon>Micromonospora</taxon>
    </lineage>
</organism>
<sequence>MIGVSAAELISRLVQAKAHLDRARELIRAAGSELHQARALIQAALEGTADQSTAAMVDRSSQQLGGAGVAVGQSAGKVDEILTRVRGLGGLGN</sequence>
<evidence type="ECO:0000313" key="2">
    <source>
        <dbReference type="EMBL" id="PWR08990.1"/>
    </source>
</evidence>
<dbReference type="AlphaFoldDB" id="A0A317D4D0"/>
<gene>
    <name evidence="2" type="ORF">DKT68_13445</name>
</gene>
<dbReference type="EMBL" id="QGKR01000186">
    <property type="protein sequence ID" value="PWR08990.1"/>
    <property type="molecule type" value="Genomic_DNA"/>
</dbReference>